<dbReference type="PROSITE" id="PS00562">
    <property type="entry name" value="CBM1_1"/>
    <property type="match status" value="1"/>
</dbReference>
<dbReference type="PROSITE" id="PS51164">
    <property type="entry name" value="CBM1_2"/>
    <property type="match status" value="1"/>
</dbReference>
<dbReference type="AlphaFoldDB" id="A0A084FYA9"/>
<dbReference type="OrthoDB" id="2151161at2759"/>
<dbReference type="OMA" id="YSSWWPD"/>
<name>A0A084FYA9_PSEDA</name>
<dbReference type="GO" id="GO:0005576">
    <property type="term" value="C:extracellular region"/>
    <property type="evidence" value="ECO:0007669"/>
    <property type="project" value="InterPro"/>
</dbReference>
<dbReference type="SMART" id="SM00236">
    <property type="entry name" value="fCBD"/>
    <property type="match status" value="1"/>
</dbReference>
<dbReference type="SUPFAM" id="SSF57180">
    <property type="entry name" value="Cellulose-binding domain"/>
    <property type="match status" value="1"/>
</dbReference>
<evidence type="ECO:0000256" key="4">
    <source>
        <dbReference type="ARBA" id="ARBA00023277"/>
    </source>
</evidence>
<dbReference type="GO" id="GO:0016162">
    <property type="term" value="F:cellulose 1,4-beta-cellobiosidase activity"/>
    <property type="evidence" value="ECO:0007669"/>
    <property type="project" value="UniProtKB-EC"/>
</dbReference>
<dbReference type="PANTHER" id="PTHR43739:SF2">
    <property type="entry name" value="OLIGOXYLOGLUCAN-REDUCING END-SPECIFIC XYLOGLUCANASE-RELATED"/>
    <property type="match status" value="1"/>
</dbReference>
<evidence type="ECO:0000259" key="10">
    <source>
        <dbReference type="PROSITE" id="PS51164"/>
    </source>
</evidence>
<accession>A0A084FYA9</accession>
<proteinExistence type="inferred from homology"/>
<evidence type="ECO:0000256" key="3">
    <source>
        <dbReference type="ARBA" id="ARBA00023001"/>
    </source>
</evidence>
<evidence type="ECO:0000256" key="9">
    <source>
        <dbReference type="SAM" id="SignalP"/>
    </source>
</evidence>
<dbReference type="EC" id="3.2.1.91" evidence="11"/>
<feature type="region of interest" description="Disordered" evidence="8">
    <location>
        <begin position="741"/>
        <end position="815"/>
    </location>
</feature>
<dbReference type="KEGG" id="sapo:SAPIO_CDS9079"/>
<evidence type="ECO:0000256" key="1">
    <source>
        <dbReference type="ARBA" id="ARBA00022729"/>
    </source>
</evidence>
<dbReference type="PANTHER" id="PTHR43739">
    <property type="entry name" value="XYLOGLUCANASE (EUROFUNG)"/>
    <property type="match status" value="1"/>
</dbReference>
<sequence>MKFLKAILAVLAATASHADAAFSWKNVRIGGGGGFVPGISFHPTTAGVAYARTDIGGLYRLNPSDDSWTPITDSLATNDKWSYWGIDAMALDPQDADKIYALVGMYTNSWDPNNGAVIRSSDRGNTWQTTELPFKVGGNMPGRGMGERLAVDPHDSKVIYLGARSGKGLYRSTDGGVTFAKVSSFTAVGTYVPDPTDANGYNNDIQGLAFVTFDDTSGTASNGRTKRIFVGTADNTTASVYVSNDAGETWDAVAGQPGTYFPHKCRLQPQEKALYLSYSDGSGPYDGTKGAVYRYDITAGTWKDITPATGDDLYFGFGGLSVDLQKPGTVMVATLNSWWPDAQIFRTTDSGATWSKIWEWAAYPDQNQYYSMSTPKAPWIYENFVSVDTKRLGWMIEALEINPHDSNHWLYGTGLTIYGGHDLAKWDSGSGRNVTIQSLADGIEEFAVLEVTSVPGGSELLAAVGDDSGFTFKTKVDLGTSPQTAWNNPMFTSSTGVDYAGNSVKSVVRVGNSAGSPQVALSNDGGATWNLNYAASNDQYGGRVAYSANADTILWSSESSGVLRSQYQGSFTAVSSVPSGAAIASDKKDNAYFYAGTTKLLVSSDIGATFSPGGSLGAATSIRDIAVHPTVAGELWVSTDVGIFHSTDHGATLSLISSTLTNTHRIALGKGSGSSWILYAFGHGPVGARLYATADNGASWQDIQGSSQGFGAIDGCRLAGSANEPGLVYVGTNGRGVLYAQGTVQGGGGNPTSSSSSSSPSSTAKTSSTTTRVSSTSSVRTSSTLTTSTRASSSSSSAQPTATDGPTAPRWGQCGGIGWTGPTRCESPYACQKQNDWYHQCL</sequence>
<dbReference type="EMBL" id="JOWA01000132">
    <property type="protein sequence ID" value="KEZ40071.1"/>
    <property type="molecule type" value="Genomic_DNA"/>
</dbReference>
<keyword evidence="12" id="KW-1185">Reference proteome</keyword>
<keyword evidence="3" id="KW-0136">Cellulose degradation</keyword>
<keyword evidence="2 11" id="KW-0378">Hydrolase</keyword>
<evidence type="ECO:0000256" key="2">
    <source>
        <dbReference type="ARBA" id="ARBA00022801"/>
    </source>
</evidence>
<dbReference type="VEuPathDB" id="FungiDB:SAPIO_CDS9079"/>
<comment type="similarity">
    <text evidence="7">Belongs to the glycosyl hydrolase 74 family.</text>
</comment>
<dbReference type="CDD" id="cd15482">
    <property type="entry name" value="Sialidase_non-viral"/>
    <property type="match status" value="1"/>
</dbReference>
<dbReference type="Gene3D" id="2.130.10.10">
    <property type="entry name" value="YVTN repeat-like/Quinoprotein amine dehydrogenase"/>
    <property type="match status" value="2"/>
</dbReference>
<evidence type="ECO:0000313" key="11">
    <source>
        <dbReference type="EMBL" id="KEZ40071.1"/>
    </source>
</evidence>
<evidence type="ECO:0000256" key="7">
    <source>
        <dbReference type="ARBA" id="ARBA00037986"/>
    </source>
</evidence>
<dbReference type="GO" id="GO:0030245">
    <property type="term" value="P:cellulose catabolic process"/>
    <property type="evidence" value="ECO:0007669"/>
    <property type="project" value="UniProtKB-KW"/>
</dbReference>
<dbReference type="InterPro" id="IPR052025">
    <property type="entry name" value="Xyloglucanase_GH74"/>
</dbReference>
<dbReference type="EC" id="3.2.1.155" evidence="11"/>
<comment type="caution">
    <text evidence="11">The sequence shown here is derived from an EMBL/GenBank/DDBJ whole genome shotgun (WGS) entry which is preliminary data.</text>
</comment>
<evidence type="ECO:0000256" key="6">
    <source>
        <dbReference type="ARBA" id="ARBA00023326"/>
    </source>
</evidence>
<dbReference type="InterPro" id="IPR035971">
    <property type="entry name" value="CBD_sf"/>
</dbReference>
<evidence type="ECO:0000256" key="5">
    <source>
        <dbReference type="ARBA" id="ARBA00023295"/>
    </source>
</evidence>
<dbReference type="GO" id="GO:0033950">
    <property type="term" value="F:xyloglucan-specific exo-beta-1,4-glucanase activity"/>
    <property type="evidence" value="ECO:0007669"/>
    <property type="project" value="UniProtKB-EC"/>
</dbReference>
<evidence type="ECO:0000256" key="8">
    <source>
        <dbReference type="SAM" id="MobiDB-lite"/>
    </source>
</evidence>
<dbReference type="HOGENOM" id="CLU_004180_1_0_1"/>
<feature type="domain" description="CBM1" evidence="10">
    <location>
        <begin position="806"/>
        <end position="842"/>
    </location>
</feature>
<dbReference type="SUPFAM" id="SSF110296">
    <property type="entry name" value="Oligoxyloglucan reducing end-specific cellobiohydrolase"/>
    <property type="match status" value="2"/>
</dbReference>
<organism evidence="11 12">
    <name type="scientific">Pseudallescheria apiosperma</name>
    <name type="common">Scedosporium apiospermum</name>
    <dbReference type="NCBI Taxonomy" id="563466"/>
    <lineage>
        <taxon>Eukaryota</taxon>
        <taxon>Fungi</taxon>
        <taxon>Dikarya</taxon>
        <taxon>Ascomycota</taxon>
        <taxon>Pezizomycotina</taxon>
        <taxon>Sordariomycetes</taxon>
        <taxon>Hypocreomycetidae</taxon>
        <taxon>Microascales</taxon>
        <taxon>Microascaceae</taxon>
        <taxon>Scedosporium</taxon>
    </lineage>
</organism>
<keyword evidence="1 9" id="KW-0732">Signal</keyword>
<dbReference type="Pfam" id="PF00734">
    <property type="entry name" value="CBM_1"/>
    <property type="match status" value="1"/>
</dbReference>
<feature type="compositionally biased region" description="Low complexity" evidence="8">
    <location>
        <begin position="751"/>
        <end position="803"/>
    </location>
</feature>
<reference evidence="11 12" key="1">
    <citation type="journal article" date="2014" name="Genome Announc.">
        <title>Draft genome sequence of the pathogenic fungus Scedosporium apiospermum.</title>
        <authorList>
            <person name="Vandeputte P."/>
            <person name="Ghamrawi S."/>
            <person name="Rechenmann M."/>
            <person name="Iltis A."/>
            <person name="Giraud S."/>
            <person name="Fleury M."/>
            <person name="Thornton C."/>
            <person name="Delhaes L."/>
            <person name="Meyer W."/>
            <person name="Papon N."/>
            <person name="Bouchara J.P."/>
        </authorList>
    </citation>
    <scope>NUCLEOTIDE SEQUENCE [LARGE SCALE GENOMIC DNA]</scope>
    <source>
        <strain evidence="11 12">IHEM 14462</strain>
    </source>
</reference>
<dbReference type="GO" id="GO:0008810">
    <property type="term" value="F:cellulase activity"/>
    <property type="evidence" value="ECO:0007669"/>
    <property type="project" value="UniProtKB-EC"/>
</dbReference>
<dbReference type="FunFam" id="2.130.10.10:FF:000534">
    <property type="entry name" value="Xyloglucanase Xgh74A"/>
    <property type="match status" value="1"/>
</dbReference>
<keyword evidence="6" id="KW-0624">Polysaccharide degradation</keyword>
<dbReference type="GO" id="GO:0030248">
    <property type="term" value="F:cellulose binding"/>
    <property type="evidence" value="ECO:0007669"/>
    <property type="project" value="InterPro"/>
</dbReference>
<protein>
    <submittedName>
        <fullName evidence="11">Xyloglucanase</fullName>
        <ecNumber evidence="11">3.2.1.155</ecNumber>
        <ecNumber evidence="11">3.2.1.4</ecNumber>
        <ecNumber evidence="11">3.2.1.91</ecNumber>
    </submittedName>
</protein>
<feature type="chain" id="PRO_5001774984" evidence="9">
    <location>
        <begin position="21"/>
        <end position="842"/>
    </location>
</feature>
<dbReference type="GeneID" id="27728151"/>
<dbReference type="EC" id="3.2.1.4" evidence="11"/>
<dbReference type="InterPro" id="IPR000254">
    <property type="entry name" value="CBD"/>
</dbReference>
<keyword evidence="5 11" id="KW-0326">Glycosidase</keyword>
<evidence type="ECO:0000313" key="12">
    <source>
        <dbReference type="Proteomes" id="UP000028545"/>
    </source>
</evidence>
<dbReference type="RefSeq" id="XP_016639870.1">
    <property type="nucleotide sequence ID" value="XM_016790567.1"/>
</dbReference>
<dbReference type="InterPro" id="IPR015943">
    <property type="entry name" value="WD40/YVTN_repeat-like_dom_sf"/>
</dbReference>
<keyword evidence="4" id="KW-0119">Carbohydrate metabolism</keyword>
<gene>
    <name evidence="11" type="ORF">SAPIO_CDS9079</name>
</gene>
<dbReference type="Proteomes" id="UP000028545">
    <property type="component" value="Unassembled WGS sequence"/>
</dbReference>
<feature type="signal peptide" evidence="9">
    <location>
        <begin position="1"/>
        <end position="20"/>
    </location>
</feature>
<dbReference type="GO" id="GO:0010411">
    <property type="term" value="P:xyloglucan metabolic process"/>
    <property type="evidence" value="ECO:0007669"/>
    <property type="project" value="TreeGrafter"/>
</dbReference>